<feature type="region of interest" description="Disordered" evidence="2">
    <location>
        <begin position="574"/>
        <end position="600"/>
    </location>
</feature>
<organism evidence="3 4">
    <name type="scientific">Dichotomopilus funicola</name>
    <dbReference type="NCBI Taxonomy" id="1934379"/>
    <lineage>
        <taxon>Eukaryota</taxon>
        <taxon>Fungi</taxon>
        <taxon>Dikarya</taxon>
        <taxon>Ascomycota</taxon>
        <taxon>Pezizomycotina</taxon>
        <taxon>Sordariomycetes</taxon>
        <taxon>Sordariomycetidae</taxon>
        <taxon>Sordariales</taxon>
        <taxon>Chaetomiaceae</taxon>
        <taxon>Dichotomopilus</taxon>
    </lineage>
</organism>
<feature type="coiled-coil region" evidence="1">
    <location>
        <begin position="75"/>
        <end position="124"/>
    </location>
</feature>
<feature type="compositionally biased region" description="Low complexity" evidence="2">
    <location>
        <begin position="584"/>
        <end position="600"/>
    </location>
</feature>
<feature type="region of interest" description="Disordered" evidence="2">
    <location>
        <begin position="499"/>
        <end position="537"/>
    </location>
</feature>
<accession>A0AAN6ZR95</accession>
<evidence type="ECO:0000256" key="2">
    <source>
        <dbReference type="SAM" id="MobiDB-lite"/>
    </source>
</evidence>
<evidence type="ECO:0000313" key="3">
    <source>
        <dbReference type="EMBL" id="KAK4147099.1"/>
    </source>
</evidence>
<proteinExistence type="predicted"/>
<dbReference type="RefSeq" id="XP_062640470.1">
    <property type="nucleotide sequence ID" value="XM_062779344.1"/>
</dbReference>
<evidence type="ECO:0000256" key="1">
    <source>
        <dbReference type="SAM" id="Coils"/>
    </source>
</evidence>
<dbReference type="Proteomes" id="UP001302676">
    <property type="component" value="Unassembled WGS sequence"/>
</dbReference>
<evidence type="ECO:0000313" key="4">
    <source>
        <dbReference type="Proteomes" id="UP001302676"/>
    </source>
</evidence>
<feature type="compositionally biased region" description="Polar residues" evidence="2">
    <location>
        <begin position="209"/>
        <end position="229"/>
    </location>
</feature>
<dbReference type="AlphaFoldDB" id="A0AAN6ZR95"/>
<protein>
    <submittedName>
        <fullName evidence="3">Uncharacterized protein</fullName>
    </submittedName>
</protein>
<feature type="region of interest" description="Disordered" evidence="2">
    <location>
        <begin position="198"/>
        <end position="295"/>
    </location>
</feature>
<reference evidence="3" key="1">
    <citation type="journal article" date="2023" name="Mol. Phylogenet. Evol.">
        <title>Genome-scale phylogeny and comparative genomics of the fungal order Sordariales.</title>
        <authorList>
            <person name="Hensen N."/>
            <person name="Bonometti L."/>
            <person name="Westerberg I."/>
            <person name="Brannstrom I.O."/>
            <person name="Guillou S."/>
            <person name="Cros-Aarteil S."/>
            <person name="Calhoun S."/>
            <person name="Haridas S."/>
            <person name="Kuo A."/>
            <person name="Mondo S."/>
            <person name="Pangilinan J."/>
            <person name="Riley R."/>
            <person name="LaButti K."/>
            <person name="Andreopoulos B."/>
            <person name="Lipzen A."/>
            <person name="Chen C."/>
            <person name="Yan M."/>
            <person name="Daum C."/>
            <person name="Ng V."/>
            <person name="Clum A."/>
            <person name="Steindorff A."/>
            <person name="Ohm R.A."/>
            <person name="Martin F."/>
            <person name="Silar P."/>
            <person name="Natvig D.O."/>
            <person name="Lalanne C."/>
            <person name="Gautier V."/>
            <person name="Ament-Velasquez S.L."/>
            <person name="Kruys A."/>
            <person name="Hutchinson M.I."/>
            <person name="Powell A.J."/>
            <person name="Barry K."/>
            <person name="Miller A.N."/>
            <person name="Grigoriev I.V."/>
            <person name="Debuchy R."/>
            <person name="Gladieux P."/>
            <person name="Hiltunen Thoren M."/>
            <person name="Johannesson H."/>
        </authorList>
    </citation>
    <scope>NUCLEOTIDE SEQUENCE</scope>
    <source>
        <strain evidence="3">CBS 141.50</strain>
    </source>
</reference>
<feature type="compositionally biased region" description="Low complexity" evidence="2">
    <location>
        <begin position="515"/>
        <end position="537"/>
    </location>
</feature>
<name>A0AAN6ZR95_9PEZI</name>
<dbReference type="GeneID" id="87815957"/>
<reference evidence="3" key="2">
    <citation type="submission" date="2023-05" db="EMBL/GenBank/DDBJ databases">
        <authorList>
            <consortium name="Lawrence Berkeley National Laboratory"/>
            <person name="Steindorff A."/>
            <person name="Hensen N."/>
            <person name="Bonometti L."/>
            <person name="Westerberg I."/>
            <person name="Brannstrom I.O."/>
            <person name="Guillou S."/>
            <person name="Cros-Aarteil S."/>
            <person name="Calhoun S."/>
            <person name="Haridas S."/>
            <person name="Kuo A."/>
            <person name="Mondo S."/>
            <person name="Pangilinan J."/>
            <person name="Riley R."/>
            <person name="Labutti K."/>
            <person name="Andreopoulos B."/>
            <person name="Lipzen A."/>
            <person name="Chen C."/>
            <person name="Yanf M."/>
            <person name="Daum C."/>
            <person name="Ng V."/>
            <person name="Clum A."/>
            <person name="Ohm R."/>
            <person name="Martin F."/>
            <person name="Silar P."/>
            <person name="Natvig D."/>
            <person name="Lalanne C."/>
            <person name="Gautier V."/>
            <person name="Ament-Velasquez S.L."/>
            <person name="Kruys A."/>
            <person name="Hutchinson M.I."/>
            <person name="Powell A.J."/>
            <person name="Barry K."/>
            <person name="Miller A.N."/>
            <person name="Grigoriev I.V."/>
            <person name="Debuchy R."/>
            <person name="Gladieux P."/>
            <person name="Thoren M.H."/>
            <person name="Johannesson H."/>
        </authorList>
    </citation>
    <scope>NUCLEOTIDE SEQUENCE</scope>
    <source>
        <strain evidence="3">CBS 141.50</strain>
    </source>
</reference>
<dbReference type="EMBL" id="MU853557">
    <property type="protein sequence ID" value="KAK4147099.1"/>
    <property type="molecule type" value="Genomic_DNA"/>
</dbReference>
<gene>
    <name evidence="3" type="ORF">C8A04DRAFT_24893</name>
</gene>
<keyword evidence="1" id="KW-0175">Coiled coil</keyword>
<keyword evidence="4" id="KW-1185">Reference proteome</keyword>
<feature type="compositionally biased region" description="Polar residues" evidence="2">
    <location>
        <begin position="503"/>
        <end position="514"/>
    </location>
</feature>
<sequence>MSLHSGSPSPLQMAANGHMDEATMPRGHCRYILLHPEIKGQRCACATFSLNKDIPGSTCDCGHLACFHNQDPEASSDQRHELDLLKRRLQHLEEQLSKGQDDVLASVVNRLNEVEDHLEKSKEEVGEQIKGAYRNVSMSWRSIEQAEHKTQQQDEQLRQIYHKLRDHDEQLNRVHAGQLELRDADLSLEERIENLTETLEAEEEMRMSTALTTEQPSSRRPTPDTSYQNIPLGPLGEGAAHRQPYPSPSGGPVTSIPPTKTPAPELHGATGRDVKRSPHHHHHSPRPALSPSSARRTESWTVHISLLPHAYVPMPFERNTTAYQRCLSRGLHRMVAVQGRDAASFKQAVEKAFGHFIRGREWILLQAKLCDTTVLQGLPILRQIDNPAYQRHLVGGSPGCDYEFLRKNCAIVDPRGVIDSLYIAMRKHTISWHTLRRAPIFMEGLEDCWAHDPLLDNDPFDDADMAVDDEARPAAGDLTAGRSAAATVTSVVGAVAGLKRPSTEMSRSDSFGSGANTTASTSLSKASTTSITPATTATKTTSMVEAVEDEARVKRTCQAAPSSMSTIVPTAAAKSTGTPVAKLSPTSTAPPSMPVSVSVSAAPTNPGTIVDIGRRYPIKTA</sequence>
<comment type="caution">
    <text evidence="3">The sequence shown here is derived from an EMBL/GenBank/DDBJ whole genome shotgun (WGS) entry which is preliminary data.</text>
</comment>